<evidence type="ECO:0000256" key="2">
    <source>
        <dbReference type="ARBA" id="ARBA00022737"/>
    </source>
</evidence>
<dbReference type="PANTHER" id="PTHR24223">
    <property type="entry name" value="ATP-BINDING CASSETTE SUB-FAMILY C"/>
    <property type="match status" value="1"/>
</dbReference>
<dbReference type="GO" id="GO:0016020">
    <property type="term" value="C:membrane"/>
    <property type="evidence" value="ECO:0007669"/>
    <property type="project" value="TreeGrafter"/>
</dbReference>
<accession>A0A7R9HX09</accession>
<reference evidence="6" key="1">
    <citation type="submission" date="2020-11" db="EMBL/GenBank/DDBJ databases">
        <authorList>
            <person name="Tran Van P."/>
        </authorList>
    </citation>
    <scope>NUCLEOTIDE SEQUENCE</scope>
</reference>
<evidence type="ECO:0000256" key="4">
    <source>
        <dbReference type="ARBA" id="ARBA00022840"/>
    </source>
</evidence>
<protein>
    <recommendedName>
        <fullName evidence="5">ABC transporter domain-containing protein</fullName>
    </recommendedName>
</protein>
<evidence type="ECO:0000313" key="6">
    <source>
        <dbReference type="EMBL" id="CAD7435926.1"/>
    </source>
</evidence>
<dbReference type="EMBL" id="OB804855">
    <property type="protein sequence ID" value="CAD7435926.1"/>
    <property type="molecule type" value="Genomic_DNA"/>
</dbReference>
<dbReference type="InterPro" id="IPR003439">
    <property type="entry name" value="ABC_transporter-like_ATP-bd"/>
</dbReference>
<gene>
    <name evidence="6" type="ORF">TMSB3V08_LOCUS12572</name>
</gene>
<sequence>MRSRREEKILGDFNDHKFVCAYVQLIRESTPRRLVVGQRQLICLARALLRKTKVLILDEATAAVDLETDDLIQETIRREFNDCTILTIAHRLNTILDSNRVIVLDQGRVIEFDTPEALLQNNTSVFHSMAKDAGLV</sequence>
<evidence type="ECO:0000259" key="5">
    <source>
        <dbReference type="Pfam" id="PF00005"/>
    </source>
</evidence>
<feature type="domain" description="ABC transporter" evidence="5">
    <location>
        <begin position="28"/>
        <end position="62"/>
    </location>
</feature>
<comment type="subcellular location">
    <subcellularLocation>
        <location evidence="1">Endomembrane system</location>
        <topology evidence="1">Multi-pass membrane protein</topology>
    </subcellularLocation>
</comment>
<dbReference type="AlphaFoldDB" id="A0A7R9HX09"/>
<keyword evidence="3" id="KW-0547">Nucleotide-binding</keyword>
<keyword evidence="2" id="KW-0677">Repeat</keyword>
<dbReference type="GO" id="GO:0012505">
    <property type="term" value="C:endomembrane system"/>
    <property type="evidence" value="ECO:0007669"/>
    <property type="project" value="UniProtKB-SubCell"/>
</dbReference>
<name>A0A7R9HX09_9NEOP</name>
<organism evidence="6">
    <name type="scientific">Timema monikensis</name>
    <dbReference type="NCBI Taxonomy" id="170555"/>
    <lineage>
        <taxon>Eukaryota</taxon>
        <taxon>Metazoa</taxon>
        <taxon>Ecdysozoa</taxon>
        <taxon>Arthropoda</taxon>
        <taxon>Hexapoda</taxon>
        <taxon>Insecta</taxon>
        <taxon>Pterygota</taxon>
        <taxon>Neoptera</taxon>
        <taxon>Polyneoptera</taxon>
        <taxon>Phasmatodea</taxon>
        <taxon>Timematodea</taxon>
        <taxon>Timematoidea</taxon>
        <taxon>Timematidae</taxon>
        <taxon>Timema</taxon>
    </lineage>
</organism>
<dbReference type="SUPFAM" id="SSF52540">
    <property type="entry name" value="P-loop containing nucleoside triphosphate hydrolases"/>
    <property type="match status" value="1"/>
</dbReference>
<dbReference type="GO" id="GO:0016887">
    <property type="term" value="F:ATP hydrolysis activity"/>
    <property type="evidence" value="ECO:0007669"/>
    <property type="project" value="InterPro"/>
</dbReference>
<dbReference type="Pfam" id="PF00005">
    <property type="entry name" value="ABC_tran"/>
    <property type="match status" value="1"/>
</dbReference>
<dbReference type="InterPro" id="IPR050173">
    <property type="entry name" value="ABC_transporter_C-like"/>
</dbReference>
<dbReference type="GO" id="GO:0005524">
    <property type="term" value="F:ATP binding"/>
    <property type="evidence" value="ECO:0007669"/>
    <property type="project" value="UniProtKB-KW"/>
</dbReference>
<dbReference type="Gene3D" id="3.40.50.300">
    <property type="entry name" value="P-loop containing nucleotide triphosphate hydrolases"/>
    <property type="match status" value="1"/>
</dbReference>
<evidence type="ECO:0000256" key="1">
    <source>
        <dbReference type="ARBA" id="ARBA00004127"/>
    </source>
</evidence>
<dbReference type="InterPro" id="IPR027417">
    <property type="entry name" value="P-loop_NTPase"/>
</dbReference>
<dbReference type="GO" id="GO:0042626">
    <property type="term" value="F:ATPase-coupled transmembrane transporter activity"/>
    <property type="evidence" value="ECO:0007669"/>
    <property type="project" value="TreeGrafter"/>
</dbReference>
<evidence type="ECO:0000256" key="3">
    <source>
        <dbReference type="ARBA" id="ARBA00022741"/>
    </source>
</evidence>
<proteinExistence type="predicted"/>
<dbReference type="PANTHER" id="PTHR24223:SF443">
    <property type="entry name" value="MULTIDRUG-RESISTANCE LIKE PROTEIN 1, ISOFORM I"/>
    <property type="match status" value="1"/>
</dbReference>
<keyword evidence="4" id="KW-0067">ATP-binding</keyword>
<dbReference type="FunFam" id="3.40.50.300:FF:003492">
    <property type="entry name" value="AGAP012735-PA"/>
    <property type="match status" value="1"/>
</dbReference>